<comment type="caution">
    <text evidence="1">The sequence shown here is derived from an EMBL/GenBank/DDBJ whole genome shotgun (WGS) entry which is preliminary data.</text>
</comment>
<gene>
    <name evidence="1" type="ORF">V5O48_018970</name>
</gene>
<reference evidence="1 2" key="1">
    <citation type="submission" date="2024-02" db="EMBL/GenBank/DDBJ databases">
        <title>A draft genome for the cacao thread blight pathogen Marasmius crinis-equi.</title>
        <authorList>
            <person name="Cohen S.P."/>
            <person name="Baruah I.K."/>
            <person name="Amoako-Attah I."/>
            <person name="Bukari Y."/>
            <person name="Meinhardt L.W."/>
            <person name="Bailey B.A."/>
        </authorList>
    </citation>
    <scope>NUCLEOTIDE SEQUENCE [LARGE SCALE GENOMIC DNA]</scope>
    <source>
        <strain evidence="1 2">GH-76</strain>
    </source>
</reference>
<organism evidence="1 2">
    <name type="scientific">Marasmius crinis-equi</name>
    <dbReference type="NCBI Taxonomy" id="585013"/>
    <lineage>
        <taxon>Eukaryota</taxon>
        <taxon>Fungi</taxon>
        <taxon>Dikarya</taxon>
        <taxon>Basidiomycota</taxon>
        <taxon>Agaricomycotina</taxon>
        <taxon>Agaricomycetes</taxon>
        <taxon>Agaricomycetidae</taxon>
        <taxon>Agaricales</taxon>
        <taxon>Marasmiineae</taxon>
        <taxon>Marasmiaceae</taxon>
        <taxon>Marasmius</taxon>
    </lineage>
</organism>
<feature type="non-terminal residue" evidence="1">
    <location>
        <position position="128"/>
    </location>
</feature>
<sequence length="128" mass="14405">MPRTRIMNPNANNLTSVRAFRIPASAFPATVAVSTVSPTKSRPDARVPLVEHRFENITLQPYVHDVDVSYRSSSYRIFFQRHRHLPKNQNISMPIQGDVLVMRLGKLHPGSVVNIQGADIALVHELII</sequence>
<evidence type="ECO:0000313" key="2">
    <source>
        <dbReference type="Proteomes" id="UP001465976"/>
    </source>
</evidence>
<keyword evidence="2" id="KW-1185">Reference proteome</keyword>
<dbReference type="EMBL" id="JBAHYK010003931">
    <property type="protein sequence ID" value="KAL0563107.1"/>
    <property type="molecule type" value="Genomic_DNA"/>
</dbReference>
<accession>A0ABR3EJP3</accession>
<proteinExistence type="predicted"/>
<name>A0ABR3EJP3_9AGAR</name>
<protein>
    <submittedName>
        <fullName evidence="1">Uncharacterized protein</fullName>
    </submittedName>
</protein>
<dbReference type="Proteomes" id="UP001465976">
    <property type="component" value="Unassembled WGS sequence"/>
</dbReference>
<evidence type="ECO:0000313" key="1">
    <source>
        <dbReference type="EMBL" id="KAL0563107.1"/>
    </source>
</evidence>